<proteinExistence type="predicted"/>
<dbReference type="Proteomes" id="UP000015104">
    <property type="component" value="Unassembled WGS sequence"/>
</dbReference>
<dbReference type="EnsemblMetazoa" id="tetur01g08840.1">
    <property type="protein sequence ID" value="tetur01g08840.1"/>
    <property type="gene ID" value="tetur01g08840"/>
</dbReference>
<feature type="region of interest" description="Disordered" evidence="1">
    <location>
        <begin position="144"/>
        <end position="199"/>
    </location>
</feature>
<accession>T1JS09</accession>
<keyword evidence="2" id="KW-0812">Transmembrane</keyword>
<keyword evidence="2" id="KW-1133">Transmembrane helix</keyword>
<dbReference type="PANTHER" id="PTHR28635">
    <property type="entry name" value="TRANSMEMBRANE INNER EAR EXPRESSED PROTEIN"/>
    <property type="match status" value="1"/>
</dbReference>
<feature type="compositionally biased region" description="Polar residues" evidence="1">
    <location>
        <begin position="169"/>
        <end position="199"/>
    </location>
</feature>
<keyword evidence="4" id="KW-1185">Reference proteome</keyword>
<organism evidence="3 4">
    <name type="scientific">Tetranychus urticae</name>
    <name type="common">Two-spotted spider mite</name>
    <dbReference type="NCBI Taxonomy" id="32264"/>
    <lineage>
        <taxon>Eukaryota</taxon>
        <taxon>Metazoa</taxon>
        <taxon>Ecdysozoa</taxon>
        <taxon>Arthropoda</taxon>
        <taxon>Chelicerata</taxon>
        <taxon>Arachnida</taxon>
        <taxon>Acari</taxon>
        <taxon>Acariformes</taxon>
        <taxon>Trombidiformes</taxon>
        <taxon>Prostigmata</taxon>
        <taxon>Eleutherengona</taxon>
        <taxon>Raphignathae</taxon>
        <taxon>Tetranychoidea</taxon>
        <taxon>Tetranychidae</taxon>
        <taxon>Tetranychus</taxon>
    </lineage>
</organism>
<reference evidence="4" key="1">
    <citation type="submission" date="2011-08" db="EMBL/GenBank/DDBJ databases">
        <authorList>
            <person name="Rombauts S."/>
        </authorList>
    </citation>
    <scope>NUCLEOTIDE SEQUENCE</scope>
    <source>
        <strain evidence="4">London</strain>
    </source>
</reference>
<dbReference type="EMBL" id="CAEY01000458">
    <property type="status" value="NOT_ANNOTATED_CDS"/>
    <property type="molecule type" value="Genomic_DNA"/>
</dbReference>
<dbReference type="AlphaFoldDB" id="T1JS09"/>
<reference evidence="3" key="2">
    <citation type="submission" date="2015-06" db="UniProtKB">
        <authorList>
            <consortium name="EnsemblMetazoa"/>
        </authorList>
    </citation>
    <scope>IDENTIFICATION</scope>
</reference>
<sequence>MIPYIYTFLGLLVGNSLLSHGHPCGTEAAEDTIDAFLEKPLFGVFKVWHLVMIGMLIAIIATIVACCIMRCRIPRTKQEIEADAIRKKVTKQFRAHLNKIPIEGMELIKVLNEVKEYEEDRIKKGTIEEKKTLMKRLKALFKSDSMERSMSRDDADEGSINEKPGLTNPKLTNTIVSITSDNDPITVSSPTPSVTKEKY</sequence>
<dbReference type="Pfam" id="PF16038">
    <property type="entry name" value="TMIE"/>
    <property type="match status" value="1"/>
</dbReference>
<evidence type="ECO:0008006" key="5">
    <source>
        <dbReference type="Google" id="ProtNLM"/>
    </source>
</evidence>
<dbReference type="eggNOG" id="ENOG502RY3K">
    <property type="taxonomic scope" value="Eukaryota"/>
</dbReference>
<name>T1JS09_TETUR</name>
<evidence type="ECO:0000313" key="3">
    <source>
        <dbReference type="EnsemblMetazoa" id="tetur01g08840.1"/>
    </source>
</evidence>
<feature type="compositionally biased region" description="Basic and acidic residues" evidence="1">
    <location>
        <begin position="144"/>
        <end position="153"/>
    </location>
</feature>
<feature type="transmembrane region" description="Helical" evidence="2">
    <location>
        <begin position="47"/>
        <end position="68"/>
    </location>
</feature>
<dbReference type="PANTHER" id="PTHR28635:SF1">
    <property type="entry name" value="TRANSMEMBRANE INNER EAR EXPRESSED PROTEIN"/>
    <property type="match status" value="1"/>
</dbReference>
<protein>
    <recommendedName>
        <fullName evidence="5">Transmembrane inner ear expressed protein</fullName>
    </recommendedName>
</protein>
<dbReference type="InterPro" id="IPR032006">
    <property type="entry name" value="TMIE"/>
</dbReference>
<keyword evidence="2" id="KW-0472">Membrane</keyword>
<evidence type="ECO:0000313" key="4">
    <source>
        <dbReference type="Proteomes" id="UP000015104"/>
    </source>
</evidence>
<evidence type="ECO:0000256" key="2">
    <source>
        <dbReference type="SAM" id="Phobius"/>
    </source>
</evidence>
<dbReference type="HOGENOM" id="CLU_1373822_0_0_1"/>
<evidence type="ECO:0000256" key="1">
    <source>
        <dbReference type="SAM" id="MobiDB-lite"/>
    </source>
</evidence>